<protein>
    <submittedName>
        <fullName evidence="1">Uncharacterized protein</fullName>
    </submittedName>
</protein>
<organism evidence="1">
    <name type="scientific">Micrurus spixii</name>
    <name type="common">Amazon coral snake</name>
    <dbReference type="NCBI Taxonomy" id="129469"/>
    <lineage>
        <taxon>Eukaryota</taxon>
        <taxon>Metazoa</taxon>
        <taxon>Chordata</taxon>
        <taxon>Craniata</taxon>
        <taxon>Vertebrata</taxon>
        <taxon>Euteleostomi</taxon>
        <taxon>Lepidosauria</taxon>
        <taxon>Squamata</taxon>
        <taxon>Bifurcata</taxon>
        <taxon>Unidentata</taxon>
        <taxon>Episquamata</taxon>
        <taxon>Toxicofera</taxon>
        <taxon>Serpentes</taxon>
        <taxon>Colubroidea</taxon>
        <taxon>Elapidae</taxon>
        <taxon>Elapinae</taxon>
        <taxon>Micrurus</taxon>
    </lineage>
</organism>
<accession>A0A2D4LTN3</accession>
<proteinExistence type="predicted"/>
<dbReference type="AlphaFoldDB" id="A0A2D4LTN3"/>
<reference evidence="1" key="2">
    <citation type="submission" date="2017-11" db="EMBL/GenBank/DDBJ databases">
        <title>Coralsnake Venomics: Analyses of Venom Gland Transcriptomes and Proteomes of Six Brazilian Taxa.</title>
        <authorList>
            <person name="Aird S.D."/>
            <person name="Jorge da Silva N."/>
            <person name="Qiu L."/>
            <person name="Villar-Briones A."/>
            <person name="Aparecida-Saddi V."/>
            <person name="Campos-Telles M.P."/>
            <person name="Grau M."/>
            <person name="Mikheyev A.S."/>
        </authorList>
    </citation>
    <scope>NUCLEOTIDE SEQUENCE</scope>
    <source>
        <tissue evidence="1">Venom_gland</tissue>
    </source>
</reference>
<reference evidence="1" key="1">
    <citation type="submission" date="2017-07" db="EMBL/GenBank/DDBJ databases">
        <authorList>
            <person name="Mikheyev A."/>
            <person name="Grau M."/>
        </authorList>
    </citation>
    <scope>NUCLEOTIDE SEQUENCE</scope>
    <source>
        <tissue evidence="1">Venom_gland</tissue>
    </source>
</reference>
<name>A0A2D4LTN3_9SAUR</name>
<dbReference type="EMBL" id="IACM01037016">
    <property type="protein sequence ID" value="LAB24023.1"/>
    <property type="molecule type" value="Transcribed_RNA"/>
</dbReference>
<sequence length="123" mass="13385">MCCLKKITVLSVAKAVGLKSACYKPSTTENHLAGCCHIVPIDYILSLFLSAFSLSSCHVQLTAGLGFLQLLPTCEQSQCCKGHFGDLISQTSLLATRGKKFFCEYGNNLFIPKNPCCQRASQM</sequence>
<evidence type="ECO:0000313" key="1">
    <source>
        <dbReference type="EMBL" id="LAB24023.1"/>
    </source>
</evidence>